<evidence type="ECO:0000256" key="5">
    <source>
        <dbReference type="ARBA" id="ARBA00023606"/>
    </source>
</evidence>
<dbReference type="AlphaFoldDB" id="A0AAE0UYT9"/>
<organism evidence="10 11">
    <name type="scientific">Hemibagrus guttatus</name>
    <dbReference type="NCBI Taxonomy" id="175788"/>
    <lineage>
        <taxon>Eukaryota</taxon>
        <taxon>Metazoa</taxon>
        <taxon>Chordata</taxon>
        <taxon>Craniata</taxon>
        <taxon>Vertebrata</taxon>
        <taxon>Euteleostomi</taxon>
        <taxon>Actinopterygii</taxon>
        <taxon>Neopterygii</taxon>
        <taxon>Teleostei</taxon>
        <taxon>Ostariophysi</taxon>
        <taxon>Siluriformes</taxon>
        <taxon>Bagridae</taxon>
        <taxon>Hemibagrus</taxon>
    </lineage>
</organism>
<keyword evidence="4 7" id="KW-0175">Coiled coil</keyword>
<comment type="subcellular location">
    <subcellularLocation>
        <location evidence="1">Cytoplasm</location>
    </subcellularLocation>
    <subcellularLocation>
        <location evidence="6">Postsynaptic density</location>
    </subcellularLocation>
</comment>
<feature type="non-terminal residue" evidence="10">
    <location>
        <position position="1"/>
    </location>
</feature>
<protein>
    <recommendedName>
        <fullName evidence="9">WH1 domain-containing protein</fullName>
    </recommendedName>
</protein>
<accession>A0AAE0UYT9</accession>
<gene>
    <name evidence="10" type="ORF">QTP70_024233</name>
</gene>
<evidence type="ECO:0000256" key="3">
    <source>
        <dbReference type="ARBA" id="ARBA00023018"/>
    </source>
</evidence>
<feature type="region of interest" description="Disordered" evidence="8">
    <location>
        <begin position="357"/>
        <end position="425"/>
    </location>
</feature>
<dbReference type="Gene3D" id="2.30.29.30">
    <property type="entry name" value="Pleckstrin-homology domain (PH domain)/Phosphotyrosine-binding domain (PTB)"/>
    <property type="match status" value="1"/>
</dbReference>
<evidence type="ECO:0000259" key="9">
    <source>
        <dbReference type="PROSITE" id="PS50229"/>
    </source>
</evidence>
<evidence type="ECO:0000256" key="7">
    <source>
        <dbReference type="SAM" id="Coils"/>
    </source>
</evidence>
<dbReference type="Gene3D" id="1.20.5.1700">
    <property type="match status" value="1"/>
</dbReference>
<reference evidence="10" key="1">
    <citation type="submission" date="2023-06" db="EMBL/GenBank/DDBJ databases">
        <title>Male Hemibagrus guttatus genome.</title>
        <authorList>
            <person name="Bian C."/>
        </authorList>
    </citation>
    <scope>NUCLEOTIDE SEQUENCE</scope>
    <source>
        <strain evidence="10">Male_cb2023</strain>
        <tissue evidence="10">Muscle</tissue>
    </source>
</reference>
<dbReference type="GO" id="GO:0007216">
    <property type="term" value="P:G protein-coupled glutamate receptor signaling pathway"/>
    <property type="evidence" value="ECO:0007669"/>
    <property type="project" value="InterPro"/>
</dbReference>
<evidence type="ECO:0000256" key="6">
    <source>
        <dbReference type="ARBA" id="ARBA00034105"/>
    </source>
</evidence>
<evidence type="ECO:0000313" key="11">
    <source>
        <dbReference type="Proteomes" id="UP001274896"/>
    </source>
</evidence>
<dbReference type="EMBL" id="JAUCMX010000014">
    <property type="protein sequence ID" value="KAK3524241.1"/>
    <property type="molecule type" value="Genomic_DNA"/>
</dbReference>
<feature type="domain" description="WH1" evidence="9">
    <location>
        <begin position="240"/>
        <end position="352"/>
    </location>
</feature>
<keyword evidence="11" id="KW-1185">Reference proteome</keyword>
<keyword evidence="3" id="KW-0770">Synapse</keyword>
<dbReference type="GO" id="GO:0014069">
    <property type="term" value="C:postsynaptic density"/>
    <property type="evidence" value="ECO:0007669"/>
    <property type="project" value="UniProtKB-SubCell"/>
</dbReference>
<dbReference type="GO" id="GO:0005737">
    <property type="term" value="C:cytoplasm"/>
    <property type="evidence" value="ECO:0007669"/>
    <property type="project" value="UniProtKB-SubCell"/>
</dbReference>
<dbReference type="GO" id="GO:0035256">
    <property type="term" value="F:G protein-coupled glutamate receptor binding"/>
    <property type="evidence" value="ECO:0007669"/>
    <property type="project" value="InterPro"/>
</dbReference>
<dbReference type="FunFam" id="2.30.29.30:FF:000014">
    <property type="entry name" value="Homer homolog 1 (Drosophila)"/>
    <property type="match status" value="1"/>
</dbReference>
<evidence type="ECO:0000256" key="1">
    <source>
        <dbReference type="ARBA" id="ARBA00004496"/>
    </source>
</evidence>
<name>A0AAE0UYT9_9TELE</name>
<comment type="caution">
    <text evidence="10">The sequence shown here is derived from an EMBL/GenBank/DDBJ whole genome shotgun (WGS) entry which is preliminary data.</text>
</comment>
<dbReference type="InterPro" id="IPR044100">
    <property type="entry name" value="Homer_EVH1"/>
</dbReference>
<dbReference type="SMART" id="SM00461">
    <property type="entry name" value="WH1"/>
    <property type="match status" value="1"/>
</dbReference>
<evidence type="ECO:0000256" key="2">
    <source>
        <dbReference type="ARBA" id="ARBA00022490"/>
    </source>
</evidence>
<keyword evidence="2" id="KW-0963">Cytoplasm</keyword>
<dbReference type="CDD" id="cd01206">
    <property type="entry name" value="EVH1_Homer_Vesl"/>
    <property type="match status" value="1"/>
</dbReference>
<dbReference type="Pfam" id="PF00568">
    <property type="entry name" value="WH1"/>
    <property type="match status" value="1"/>
</dbReference>
<dbReference type="PROSITE" id="PS50229">
    <property type="entry name" value="WH1"/>
    <property type="match status" value="1"/>
</dbReference>
<dbReference type="InterPro" id="IPR045027">
    <property type="entry name" value="Homer"/>
</dbReference>
<dbReference type="PANTHER" id="PTHR10918">
    <property type="entry name" value="HOMER"/>
    <property type="match status" value="1"/>
</dbReference>
<evidence type="ECO:0000256" key="4">
    <source>
        <dbReference type="ARBA" id="ARBA00023054"/>
    </source>
</evidence>
<dbReference type="Proteomes" id="UP001274896">
    <property type="component" value="Unassembled WGS sequence"/>
</dbReference>
<dbReference type="SUPFAM" id="SSF50729">
    <property type="entry name" value="PH domain-like"/>
    <property type="match status" value="1"/>
</dbReference>
<feature type="compositionally biased region" description="Polar residues" evidence="8">
    <location>
        <begin position="379"/>
        <end position="398"/>
    </location>
</feature>
<dbReference type="InterPro" id="IPR000697">
    <property type="entry name" value="WH1/EVH1_dom"/>
</dbReference>
<evidence type="ECO:0000313" key="10">
    <source>
        <dbReference type="EMBL" id="KAK3524241.1"/>
    </source>
</evidence>
<sequence>VTVSNTITTCSNQKPCMTAEVRAHLKSRDSAFRAGYKAALRTERAKLSRVIREAKRTHAQRIHGHFQDSGDSRHMWQGIQAITNYKTTPSACDSDASLPEALNDFYGRFEAHINVAVRKTIPPPNDQVLCLSTADVRRTLCRVNPRKSAGPDNIPGRVLRECAEQLADVFTDLFNISLTSAVVPTCLKTTTIVPVPKKQFLVCKITESVSSDCHVGTELDDEPSVSASCRVVQLPFTYAKKVSKEQPIFSTRAHVFQIDPNTKKNWVPTSKHAVTVSYFYDSTRNVYRIISLDGSKAIINSTITPNMTFTKTSQKFGQWADSRANTVYGLGFSSESNLSKFAEKFAEFKEAARLAKEKSQEKMELTSTPSQRKLALASSKESATGDLQSPLTPESINGTDDEQIPPDPSQNPEPRAETNAVPFPHSTSTNMTKHWEAELAALKSNNAKLTAALLESTANVKQWKQQLAAYQEEAERLHKRVTELECVSGQTTGIKNQKTELNQTIEELEAALKAKEEELEQLKAEVEKANELQSQKDTATQKLQETETRTAELEAQLGELEKRVESSQTEQETFRKNLRSLLELLDGKIFELTELRDNLAKLIDGGSS</sequence>
<proteinExistence type="inferred from homology"/>
<feature type="coiled-coil region" evidence="7">
    <location>
        <begin position="432"/>
        <end position="577"/>
    </location>
</feature>
<comment type="similarity">
    <text evidence="5">Belongs to the Homer family.</text>
</comment>
<evidence type="ECO:0000256" key="8">
    <source>
        <dbReference type="SAM" id="MobiDB-lite"/>
    </source>
</evidence>
<dbReference type="InterPro" id="IPR011993">
    <property type="entry name" value="PH-like_dom_sf"/>
</dbReference>